<dbReference type="Pfam" id="PF20684">
    <property type="entry name" value="Fung_rhodopsin"/>
    <property type="match status" value="1"/>
</dbReference>
<keyword evidence="3 6" id="KW-1133">Transmembrane helix</keyword>
<proteinExistence type="inferred from homology"/>
<evidence type="ECO:0000256" key="1">
    <source>
        <dbReference type="ARBA" id="ARBA00004141"/>
    </source>
</evidence>
<feature type="transmembrane region" description="Helical" evidence="6">
    <location>
        <begin position="273"/>
        <end position="295"/>
    </location>
</feature>
<evidence type="ECO:0000256" key="4">
    <source>
        <dbReference type="ARBA" id="ARBA00023136"/>
    </source>
</evidence>
<keyword evidence="2 6" id="KW-0812">Transmembrane</keyword>
<keyword evidence="4 6" id="KW-0472">Membrane</keyword>
<gene>
    <name evidence="8" type="ORF">B9Z65_6061</name>
</gene>
<dbReference type="OrthoDB" id="3897607at2759"/>
<evidence type="ECO:0000256" key="3">
    <source>
        <dbReference type="ARBA" id="ARBA00022989"/>
    </source>
</evidence>
<keyword evidence="9" id="KW-1185">Reference proteome</keyword>
<dbReference type="STRING" id="40998.A0A2P7YRB2"/>
<comment type="similarity">
    <text evidence="5">Belongs to the SAT4 family.</text>
</comment>
<evidence type="ECO:0000256" key="5">
    <source>
        <dbReference type="ARBA" id="ARBA00038359"/>
    </source>
</evidence>
<dbReference type="InterPro" id="IPR052337">
    <property type="entry name" value="SAT4-like"/>
</dbReference>
<name>A0A2P7YRB2_9PEZI</name>
<comment type="subcellular location">
    <subcellularLocation>
        <location evidence="1">Membrane</location>
        <topology evidence="1">Multi-pass membrane protein</topology>
    </subcellularLocation>
</comment>
<feature type="transmembrane region" description="Helical" evidence="6">
    <location>
        <begin position="36"/>
        <end position="58"/>
    </location>
</feature>
<dbReference type="EMBL" id="NHZQ01000399">
    <property type="protein sequence ID" value="PSK38508.1"/>
    <property type="molecule type" value="Genomic_DNA"/>
</dbReference>
<evidence type="ECO:0000259" key="7">
    <source>
        <dbReference type="Pfam" id="PF20684"/>
    </source>
</evidence>
<sequence length="421" mass="47344">MRDHLGRQFMTNDGDTGIFLPTMDVYRFYSADRRTIALVLAVILMALTLPTTILRLHVRKNIVKAVGSDDYWIAASQCFFIIFIGLDINALINGIGFRQSQMTLVANEQGLKYYLLGGCIYCFTTASIKISIGLFLLRFTTNGLQTLIIRTMNLSNGFIAIVYVVFLIQTCQPVSFFWNLHPNATGYCFTPTVWKYVAYFVASANCAADALFATLPAFIIWKTSMSFRTKLGVSMLLGLGSIAVVATVIRTVMGRYLTQFKHDFLYDTAPIAMLSYLETGLGLCAANIATLRPLFKSWQAKKTARTPRADNGISNLPSNIRFLLSFNFVRDPLASFRRQSWRRQSWRRQSGNPHDRSAQAHLVDDGRWLSTIPTYEQSAYGEDSINVVPSYIVSGAIDEKKNQTCVKVKEMQEIDPARDLP</sequence>
<accession>A0A2P7YRB2</accession>
<dbReference type="GO" id="GO:0016020">
    <property type="term" value="C:membrane"/>
    <property type="evidence" value="ECO:0007669"/>
    <property type="project" value="UniProtKB-SubCell"/>
</dbReference>
<dbReference type="InterPro" id="IPR049326">
    <property type="entry name" value="Rhodopsin_dom_fungi"/>
</dbReference>
<feature type="transmembrane region" description="Helical" evidence="6">
    <location>
        <begin position="70"/>
        <end position="93"/>
    </location>
</feature>
<feature type="transmembrane region" description="Helical" evidence="6">
    <location>
        <begin position="233"/>
        <end position="253"/>
    </location>
</feature>
<feature type="transmembrane region" description="Helical" evidence="6">
    <location>
        <begin position="158"/>
        <end position="178"/>
    </location>
</feature>
<feature type="transmembrane region" description="Helical" evidence="6">
    <location>
        <begin position="113"/>
        <end position="137"/>
    </location>
</feature>
<organism evidence="8 9">
    <name type="scientific">Elsinoe australis</name>
    <dbReference type="NCBI Taxonomy" id="40998"/>
    <lineage>
        <taxon>Eukaryota</taxon>
        <taxon>Fungi</taxon>
        <taxon>Dikarya</taxon>
        <taxon>Ascomycota</taxon>
        <taxon>Pezizomycotina</taxon>
        <taxon>Dothideomycetes</taxon>
        <taxon>Dothideomycetidae</taxon>
        <taxon>Myriangiales</taxon>
        <taxon>Elsinoaceae</taxon>
        <taxon>Elsinoe</taxon>
    </lineage>
</organism>
<evidence type="ECO:0000256" key="6">
    <source>
        <dbReference type="SAM" id="Phobius"/>
    </source>
</evidence>
<dbReference type="PANTHER" id="PTHR33048">
    <property type="entry name" value="PTH11-LIKE INTEGRAL MEMBRANE PROTEIN (AFU_ORTHOLOGUE AFUA_5G11245)"/>
    <property type="match status" value="1"/>
</dbReference>
<evidence type="ECO:0000256" key="2">
    <source>
        <dbReference type="ARBA" id="ARBA00022692"/>
    </source>
</evidence>
<feature type="transmembrane region" description="Helical" evidence="6">
    <location>
        <begin position="198"/>
        <end position="221"/>
    </location>
</feature>
<evidence type="ECO:0000313" key="9">
    <source>
        <dbReference type="Proteomes" id="UP000243723"/>
    </source>
</evidence>
<comment type="caution">
    <text evidence="8">The sequence shown here is derived from an EMBL/GenBank/DDBJ whole genome shotgun (WGS) entry which is preliminary data.</text>
</comment>
<dbReference type="AlphaFoldDB" id="A0A2P7YRB2"/>
<dbReference type="Proteomes" id="UP000243723">
    <property type="component" value="Unassembled WGS sequence"/>
</dbReference>
<reference evidence="8 9" key="1">
    <citation type="submission" date="2017-05" db="EMBL/GenBank/DDBJ databases">
        <title>Draft genome sequence of Elsinoe australis.</title>
        <authorList>
            <person name="Cheng Q."/>
        </authorList>
    </citation>
    <scope>NUCLEOTIDE SEQUENCE [LARGE SCALE GENOMIC DNA]</scope>
    <source>
        <strain evidence="8 9">NL1</strain>
    </source>
</reference>
<protein>
    <recommendedName>
        <fullName evidence="7">Rhodopsin domain-containing protein</fullName>
    </recommendedName>
</protein>
<feature type="domain" description="Rhodopsin" evidence="7">
    <location>
        <begin position="54"/>
        <end position="296"/>
    </location>
</feature>
<evidence type="ECO:0000313" key="8">
    <source>
        <dbReference type="EMBL" id="PSK38508.1"/>
    </source>
</evidence>
<dbReference type="PANTHER" id="PTHR33048:SF96">
    <property type="entry name" value="INTEGRAL MEMBRANE PROTEIN"/>
    <property type="match status" value="1"/>
</dbReference>